<protein>
    <submittedName>
        <fullName evidence="5">Peptidase M52</fullName>
    </submittedName>
</protein>
<reference evidence="6" key="1">
    <citation type="journal article" date="2019" name="Int. J. Syst. Evol. Microbiol.">
        <title>The Global Catalogue of Microorganisms (GCM) 10K type strain sequencing project: providing services to taxonomists for standard genome sequencing and annotation.</title>
        <authorList>
            <consortium name="The Broad Institute Genomics Platform"/>
            <consortium name="The Broad Institute Genome Sequencing Center for Infectious Disease"/>
            <person name="Wu L."/>
            <person name="Ma J."/>
        </authorList>
    </citation>
    <scope>NUCLEOTIDE SEQUENCE [LARGE SCALE GENOMIC DNA]</scope>
    <source>
        <strain evidence="6">JCM 3296</strain>
    </source>
</reference>
<dbReference type="InterPro" id="IPR000671">
    <property type="entry name" value="Peptidase_A31"/>
</dbReference>
<keyword evidence="6" id="KW-1185">Reference proteome</keyword>
<comment type="caution">
    <text evidence="5">The sequence shown here is derived from an EMBL/GenBank/DDBJ whole genome shotgun (WGS) entry which is preliminary data.</text>
</comment>
<dbReference type="Pfam" id="PF01750">
    <property type="entry name" value="HycI"/>
    <property type="match status" value="1"/>
</dbReference>
<dbReference type="Gene3D" id="3.40.50.1450">
    <property type="entry name" value="HybD-like"/>
    <property type="match status" value="1"/>
</dbReference>
<gene>
    <name evidence="5" type="ORF">GCM10010178_48720</name>
</gene>
<dbReference type="EMBL" id="BMRE01000022">
    <property type="protein sequence ID" value="GGU50232.1"/>
    <property type="molecule type" value="Genomic_DNA"/>
</dbReference>
<keyword evidence="4" id="KW-0378">Hydrolase</keyword>
<evidence type="ECO:0000256" key="2">
    <source>
        <dbReference type="ARBA" id="ARBA00022670"/>
    </source>
</evidence>
<organism evidence="5 6">
    <name type="scientific">Lentzea flava</name>
    <dbReference type="NCBI Taxonomy" id="103732"/>
    <lineage>
        <taxon>Bacteria</taxon>
        <taxon>Bacillati</taxon>
        <taxon>Actinomycetota</taxon>
        <taxon>Actinomycetes</taxon>
        <taxon>Pseudonocardiales</taxon>
        <taxon>Pseudonocardiaceae</taxon>
        <taxon>Lentzea</taxon>
    </lineage>
</organism>
<evidence type="ECO:0000256" key="4">
    <source>
        <dbReference type="ARBA" id="ARBA00022801"/>
    </source>
</evidence>
<dbReference type="PRINTS" id="PR00446">
    <property type="entry name" value="HYDRGNUPTAKE"/>
</dbReference>
<dbReference type="PANTHER" id="PTHR30302:SF1">
    <property type="entry name" value="HYDROGENASE 2 MATURATION PROTEASE"/>
    <property type="match status" value="1"/>
</dbReference>
<dbReference type="NCBIfam" id="TIGR00072">
    <property type="entry name" value="hydrog_prot"/>
    <property type="match status" value="1"/>
</dbReference>
<dbReference type="InterPro" id="IPR023430">
    <property type="entry name" value="Pept_HybD-like_dom_sf"/>
</dbReference>
<evidence type="ECO:0000313" key="5">
    <source>
        <dbReference type="EMBL" id="GGU50232.1"/>
    </source>
</evidence>
<dbReference type="Proteomes" id="UP000649573">
    <property type="component" value="Unassembled WGS sequence"/>
</dbReference>
<evidence type="ECO:0000256" key="3">
    <source>
        <dbReference type="ARBA" id="ARBA00022750"/>
    </source>
</evidence>
<accession>A0ABQ2UT35</accession>
<dbReference type="SUPFAM" id="SSF53163">
    <property type="entry name" value="HybD-like"/>
    <property type="match status" value="1"/>
</dbReference>
<proteinExistence type="inferred from homology"/>
<dbReference type="PANTHER" id="PTHR30302">
    <property type="entry name" value="HYDROGENASE 1 MATURATION PROTEASE"/>
    <property type="match status" value="1"/>
</dbReference>
<evidence type="ECO:0000256" key="1">
    <source>
        <dbReference type="ARBA" id="ARBA00006814"/>
    </source>
</evidence>
<sequence>MTARVLVAGVGNVFLADDGFGVEVVRRLAHVPLPDWVKVADYGIRGLHLAYDLAGADYELTILVDATRRGDEAGTVHVVELDTALTTPPCLDAHGMQPDVVLNLLAWLEATPSRVVLVGCEPEVLDHRMGLSPVVERAVATATGAVVALVENHGR</sequence>
<keyword evidence="2" id="KW-0645">Protease</keyword>
<dbReference type="RefSeq" id="WP_229812897.1">
    <property type="nucleotide sequence ID" value="NZ_BMRE01000022.1"/>
</dbReference>
<evidence type="ECO:0000313" key="6">
    <source>
        <dbReference type="Proteomes" id="UP000649573"/>
    </source>
</evidence>
<comment type="similarity">
    <text evidence="1">Belongs to the peptidase A31 family.</text>
</comment>
<name>A0ABQ2UT35_9PSEU</name>
<keyword evidence="3" id="KW-0064">Aspartyl protease</keyword>